<dbReference type="PANTHER" id="PTHR43277:SF4">
    <property type="entry name" value="ARGININE DECARBOXYLASE"/>
    <property type="match status" value="1"/>
</dbReference>
<evidence type="ECO:0000259" key="7">
    <source>
        <dbReference type="Pfam" id="PF03711"/>
    </source>
</evidence>
<dbReference type="CDD" id="cd00615">
    <property type="entry name" value="Orn_deC_like"/>
    <property type="match status" value="1"/>
</dbReference>
<comment type="similarity">
    <text evidence="2">Belongs to the Orn/Lys/Arg decarboxylase class-I family.</text>
</comment>
<evidence type="ECO:0000256" key="3">
    <source>
        <dbReference type="ARBA" id="ARBA00022793"/>
    </source>
</evidence>
<dbReference type="InterPro" id="IPR052357">
    <property type="entry name" value="Orn_Lys_Arg_decarboxylase-I"/>
</dbReference>
<sequence length="479" mass="53121">MLEQESVPILNALKEYIKDDVTPFDVPGHKNRGNDNELKDCLGEEIFKYDVNSKINLDNLIKPTGVIKDAQKLMANAFGVDEALFLVNGTTIGIQSMIMSVCRPGEKLIIPRNVHKSVLNALILCGIIPVFIEPEISTEYGIFMNVTEDKMINVIRDNPDAKAVLVINPTYYGVTTNLEPIVYEAHKHNMLVLADEAHGSHFYFNDKYPAPAMRMGADMSCVSLHKTGGSLTQSSALLINSTKVDPKKVKATLNLLQTTSGSYLLMASLDVARKNLALTGEAKLDKVVEICVEGRKKINALDGYHVLDEQEITKHNMGSIDLSKLCICVKDTGLSGFEVVNLLRSECKIQMELGDMYNILAVISLDDTTQDLDKLVKALKYIRENHSKDTKLNFDFKSLSIPKTLLNPRDAFFSDKKYVSLKDSVNKISGDTIIVYPPGIPIVSIGEEINKEIADYIEDMFNQGVEIIGMVDDTIAIIE</sequence>
<dbReference type="Gene3D" id="3.40.640.10">
    <property type="entry name" value="Type I PLP-dependent aspartate aminotransferase-like (Major domain)"/>
    <property type="match status" value="1"/>
</dbReference>
<evidence type="ECO:0000256" key="2">
    <source>
        <dbReference type="ARBA" id="ARBA00010671"/>
    </source>
</evidence>
<dbReference type="Pfam" id="PF01276">
    <property type="entry name" value="OKR_DC_1"/>
    <property type="match status" value="1"/>
</dbReference>
<feature type="domain" description="Orn/Lys/Arg decarboxylase C-terminal" evidence="7">
    <location>
        <begin position="388"/>
        <end position="459"/>
    </location>
</feature>
<evidence type="ECO:0000313" key="8">
    <source>
        <dbReference type="EMBL" id="SHH59526.1"/>
    </source>
</evidence>
<dbReference type="EMBL" id="FQXU01000003">
    <property type="protein sequence ID" value="SHH59526.1"/>
    <property type="molecule type" value="Genomic_DNA"/>
</dbReference>
<dbReference type="RefSeq" id="WP_073016280.1">
    <property type="nucleotide sequence ID" value="NZ_FQXU01000003.1"/>
</dbReference>
<dbReference type="SUPFAM" id="SSF53383">
    <property type="entry name" value="PLP-dependent transferases"/>
    <property type="match status" value="1"/>
</dbReference>
<dbReference type="Pfam" id="PF03711">
    <property type="entry name" value="OKR_DC_1_C"/>
    <property type="match status" value="1"/>
</dbReference>
<organism evidence="8 9">
    <name type="scientific">Clostridium intestinale DSM 6191</name>
    <dbReference type="NCBI Taxonomy" id="1121320"/>
    <lineage>
        <taxon>Bacteria</taxon>
        <taxon>Bacillati</taxon>
        <taxon>Bacillota</taxon>
        <taxon>Clostridia</taxon>
        <taxon>Eubacteriales</taxon>
        <taxon>Clostridiaceae</taxon>
        <taxon>Clostridium</taxon>
    </lineage>
</organism>
<dbReference type="Gene3D" id="3.90.100.10">
    <property type="entry name" value="Orn/Lys/Arg decarboxylase, C-terminal domain"/>
    <property type="match status" value="1"/>
</dbReference>
<proteinExistence type="inferred from homology"/>
<evidence type="ECO:0000256" key="5">
    <source>
        <dbReference type="ARBA" id="ARBA00023239"/>
    </source>
</evidence>
<keyword evidence="4" id="KW-0663">Pyridoxal phosphate</keyword>
<dbReference type="SUPFAM" id="SSF55904">
    <property type="entry name" value="Ornithine decarboxylase C-terminal domain"/>
    <property type="match status" value="1"/>
</dbReference>
<dbReference type="GO" id="GO:0016831">
    <property type="term" value="F:carboxy-lyase activity"/>
    <property type="evidence" value="ECO:0007669"/>
    <property type="project" value="UniProtKB-KW"/>
</dbReference>
<keyword evidence="3" id="KW-0210">Decarboxylase</keyword>
<name>A0A1M5U9J5_9CLOT</name>
<dbReference type="InterPro" id="IPR036633">
    <property type="entry name" value="Prn/Lys/Arg_de-COase_C_sf"/>
</dbReference>
<reference evidence="8 9" key="1">
    <citation type="submission" date="2016-11" db="EMBL/GenBank/DDBJ databases">
        <authorList>
            <person name="Jaros S."/>
            <person name="Januszkiewicz K."/>
            <person name="Wedrychowicz H."/>
        </authorList>
    </citation>
    <scope>NUCLEOTIDE SEQUENCE [LARGE SCALE GENOMIC DNA]</scope>
    <source>
        <strain evidence="8 9">DSM 6191</strain>
    </source>
</reference>
<dbReference type="InterPro" id="IPR015421">
    <property type="entry name" value="PyrdxlP-dep_Trfase_major"/>
</dbReference>
<dbReference type="AlphaFoldDB" id="A0A1M5U9J5"/>
<evidence type="ECO:0000256" key="1">
    <source>
        <dbReference type="ARBA" id="ARBA00001933"/>
    </source>
</evidence>
<keyword evidence="5" id="KW-0456">Lyase</keyword>
<dbReference type="InterPro" id="IPR008286">
    <property type="entry name" value="Prn/Lys/Arg_de-COase_C"/>
</dbReference>
<dbReference type="InterPro" id="IPR000310">
    <property type="entry name" value="Orn/Lys/Arg_deCO2ase_major_dom"/>
</dbReference>
<evidence type="ECO:0000313" key="9">
    <source>
        <dbReference type="Proteomes" id="UP000184241"/>
    </source>
</evidence>
<comment type="cofactor">
    <cofactor evidence="1">
        <name>pyridoxal 5'-phosphate</name>
        <dbReference type="ChEBI" id="CHEBI:597326"/>
    </cofactor>
</comment>
<accession>A0A1M5U9J5</accession>
<gene>
    <name evidence="8" type="ORF">SAMN02745941_00448</name>
</gene>
<evidence type="ECO:0000259" key="6">
    <source>
        <dbReference type="Pfam" id="PF01276"/>
    </source>
</evidence>
<dbReference type="Proteomes" id="UP000184241">
    <property type="component" value="Unassembled WGS sequence"/>
</dbReference>
<evidence type="ECO:0000256" key="4">
    <source>
        <dbReference type="ARBA" id="ARBA00022898"/>
    </source>
</evidence>
<feature type="domain" description="Orn/Lys/Arg decarboxylases family 1 pyridoxal-P attachment site" evidence="6">
    <location>
        <begin position="8"/>
        <end position="368"/>
    </location>
</feature>
<protein>
    <submittedName>
        <fullName evidence="8">Arginine decarboxylase</fullName>
    </submittedName>
</protein>
<dbReference type="PANTHER" id="PTHR43277">
    <property type="entry name" value="ARGININE DECARBOXYLASE"/>
    <property type="match status" value="1"/>
</dbReference>
<dbReference type="InterPro" id="IPR015424">
    <property type="entry name" value="PyrdxlP-dep_Trfase"/>
</dbReference>